<dbReference type="Proteomes" id="UP000070456">
    <property type="component" value="Unassembled WGS sequence"/>
</dbReference>
<comment type="caution">
    <text evidence="2">The sequence shown here is derived from an EMBL/GenBank/DDBJ whole genome shotgun (WGS) entry which is preliminary data.</text>
</comment>
<reference evidence="2 3" key="1">
    <citation type="submission" date="2015-12" db="EMBL/GenBank/DDBJ databases">
        <title>Draft genome sequence of the thermoanaerobe Thermotalea metallivorans, an isolate from the runoff channel of the Great Artesian Basin, Australia.</title>
        <authorList>
            <person name="Patel B.K."/>
        </authorList>
    </citation>
    <scope>NUCLEOTIDE SEQUENCE [LARGE SCALE GENOMIC DNA]</scope>
    <source>
        <strain evidence="2 3">B2-1</strain>
    </source>
</reference>
<keyword evidence="1" id="KW-0472">Membrane</keyword>
<dbReference type="OrthoDB" id="1956705at2"/>
<evidence type="ECO:0008006" key="4">
    <source>
        <dbReference type="Google" id="ProtNLM"/>
    </source>
</evidence>
<keyword evidence="1" id="KW-0812">Transmembrane</keyword>
<feature type="transmembrane region" description="Helical" evidence="1">
    <location>
        <begin position="151"/>
        <end position="174"/>
    </location>
</feature>
<accession>A0A140L7G0</accession>
<keyword evidence="3" id="KW-1185">Reference proteome</keyword>
<dbReference type="STRING" id="520762.AN619_10160"/>
<keyword evidence="1" id="KW-1133">Transmembrane helix</keyword>
<dbReference type="AlphaFoldDB" id="A0A140L7G0"/>
<dbReference type="RefSeq" id="WP_068555385.1">
    <property type="nucleotide sequence ID" value="NZ_LOEE01000027.1"/>
</dbReference>
<sequence>METTQLLDIIKELQGLAANPRIIQEGKGLKLQNTLVSLEKQFQEIKVPEKYQNIYSALCKKGKETVKALKESKDTRGNQDKLEAYIRYLHAAKGDFEGKTNEVNKYLRTFVFTSALFLALSPQFFGFILPAVFFVPIFLGIRGVKNRSMTGLYMSLAVAPAAFMTSFIWIRYGIYALSHHQEAVERVMADTGRSFAFARALVTIPPVLAILLLFLASLQVYRGIKTKNLFV</sequence>
<organism evidence="2 3">
    <name type="scientific">Thermotalea metallivorans</name>
    <dbReference type="NCBI Taxonomy" id="520762"/>
    <lineage>
        <taxon>Bacteria</taxon>
        <taxon>Bacillati</taxon>
        <taxon>Bacillota</taxon>
        <taxon>Clostridia</taxon>
        <taxon>Peptostreptococcales</taxon>
        <taxon>Thermotaleaceae</taxon>
        <taxon>Thermotalea</taxon>
    </lineage>
</organism>
<dbReference type="EMBL" id="LOEE01000027">
    <property type="protein sequence ID" value="KXG76485.1"/>
    <property type="molecule type" value="Genomic_DNA"/>
</dbReference>
<protein>
    <recommendedName>
        <fullName evidence="4">Alpha-glucosidase</fullName>
    </recommendedName>
</protein>
<feature type="transmembrane region" description="Helical" evidence="1">
    <location>
        <begin position="115"/>
        <end position="139"/>
    </location>
</feature>
<evidence type="ECO:0000256" key="1">
    <source>
        <dbReference type="SAM" id="Phobius"/>
    </source>
</evidence>
<proteinExistence type="predicted"/>
<name>A0A140L7G0_9FIRM</name>
<evidence type="ECO:0000313" key="2">
    <source>
        <dbReference type="EMBL" id="KXG76485.1"/>
    </source>
</evidence>
<gene>
    <name evidence="2" type="ORF">AN619_10160</name>
</gene>
<feature type="transmembrane region" description="Helical" evidence="1">
    <location>
        <begin position="194"/>
        <end position="218"/>
    </location>
</feature>
<evidence type="ECO:0000313" key="3">
    <source>
        <dbReference type="Proteomes" id="UP000070456"/>
    </source>
</evidence>